<evidence type="ECO:0000313" key="2">
    <source>
        <dbReference type="EMBL" id="OBR14890.1"/>
    </source>
</evidence>
<dbReference type="RefSeq" id="XP_018163407.1">
    <property type="nucleotide sequence ID" value="XM_018295045.1"/>
</dbReference>
<protein>
    <submittedName>
        <fullName evidence="2">Uncharacterized protein</fullName>
    </submittedName>
</protein>
<dbReference type="VEuPathDB" id="FungiDB:CH63R_00070"/>
<dbReference type="AlphaFoldDB" id="A0A1B7YS68"/>
<sequence>MGASSRTSSTPSACGGPELDSELWVRGSWGVPDTDRTAHAGFGELWEAAECVRVMALDGSRGIFGSSLPHAAEVGTGWKQADDSGRGKRFHRCDVMDPEQASWEREREREREMDDDLRPSLRPVAQMP</sequence>
<feature type="compositionally biased region" description="Basic and acidic residues" evidence="1">
    <location>
        <begin position="102"/>
        <end position="119"/>
    </location>
</feature>
<evidence type="ECO:0000313" key="3">
    <source>
        <dbReference type="Proteomes" id="UP000092177"/>
    </source>
</evidence>
<organism evidence="2 3">
    <name type="scientific">Colletotrichum higginsianum (strain IMI 349063)</name>
    <name type="common">Crucifer anthracnose fungus</name>
    <dbReference type="NCBI Taxonomy" id="759273"/>
    <lineage>
        <taxon>Eukaryota</taxon>
        <taxon>Fungi</taxon>
        <taxon>Dikarya</taxon>
        <taxon>Ascomycota</taxon>
        <taxon>Pezizomycotina</taxon>
        <taxon>Sordariomycetes</taxon>
        <taxon>Hypocreomycetidae</taxon>
        <taxon>Glomerellales</taxon>
        <taxon>Glomerellaceae</taxon>
        <taxon>Colletotrichum</taxon>
        <taxon>Colletotrichum destructivum species complex</taxon>
    </lineage>
</organism>
<dbReference type="GeneID" id="28859152"/>
<gene>
    <name evidence="2" type="ORF">CH63R_00070</name>
</gene>
<dbReference type="EMBL" id="LTAN01000001">
    <property type="protein sequence ID" value="OBR14890.1"/>
    <property type="molecule type" value="Genomic_DNA"/>
</dbReference>
<evidence type="ECO:0000256" key="1">
    <source>
        <dbReference type="SAM" id="MobiDB-lite"/>
    </source>
</evidence>
<accession>A0A1B7YS68</accession>
<dbReference type="KEGG" id="chig:CH63R_00070"/>
<comment type="caution">
    <text evidence="2">The sequence shown here is derived from an EMBL/GenBank/DDBJ whole genome shotgun (WGS) entry which is preliminary data.</text>
</comment>
<reference evidence="3" key="1">
    <citation type="journal article" date="2017" name="BMC Genomics">
        <title>Gapless genome assembly of Colletotrichum higginsianum reveals chromosome structure and association of transposable elements with secondary metabolite gene clusters.</title>
        <authorList>
            <person name="Dallery J.-F."/>
            <person name="Lapalu N."/>
            <person name="Zampounis A."/>
            <person name="Pigne S."/>
            <person name="Luyten I."/>
            <person name="Amselem J."/>
            <person name="Wittenberg A.H.J."/>
            <person name="Zhou S."/>
            <person name="de Queiroz M.V."/>
            <person name="Robin G.P."/>
            <person name="Auger A."/>
            <person name="Hainaut M."/>
            <person name="Henrissat B."/>
            <person name="Kim K.-T."/>
            <person name="Lee Y.-H."/>
            <person name="Lespinet O."/>
            <person name="Schwartz D.C."/>
            <person name="Thon M.R."/>
            <person name="O'Connell R.J."/>
        </authorList>
    </citation>
    <scope>NUCLEOTIDE SEQUENCE [LARGE SCALE GENOMIC DNA]</scope>
    <source>
        <strain evidence="3">IMI 349063</strain>
    </source>
</reference>
<dbReference type="Proteomes" id="UP000092177">
    <property type="component" value="Chromosome 1"/>
</dbReference>
<name>A0A1B7YS68_COLHI</name>
<feature type="region of interest" description="Disordered" evidence="1">
    <location>
        <begin position="98"/>
        <end position="128"/>
    </location>
</feature>
<proteinExistence type="predicted"/>
<keyword evidence="3" id="KW-1185">Reference proteome</keyword>